<dbReference type="Gene3D" id="3.30.1050.10">
    <property type="entry name" value="SCP2 sterol-binding domain"/>
    <property type="match status" value="1"/>
</dbReference>
<dbReference type="eggNOG" id="COG3255">
    <property type="taxonomic scope" value="Bacteria"/>
</dbReference>
<dbReference type="InterPro" id="IPR003347">
    <property type="entry name" value="JmjC_dom"/>
</dbReference>
<dbReference type="PANTHER" id="PTHR12461:SF105">
    <property type="entry name" value="HYPOXIA-INDUCIBLE FACTOR 1-ALPHA INHIBITOR"/>
    <property type="match status" value="1"/>
</dbReference>
<dbReference type="SUPFAM" id="SSF51197">
    <property type="entry name" value="Clavaminate synthase-like"/>
    <property type="match status" value="1"/>
</dbReference>
<reference evidence="1 2" key="1">
    <citation type="journal article" date="2013" name="Genome Announc.">
        <title>Genome Sequence of Naphthalene-Degrading Soil Bacterium Pseudomonas putida CSV86.</title>
        <authorList>
            <person name="Phale P.S."/>
            <person name="Paliwal V."/>
            <person name="Raju S.C."/>
            <person name="Modak A."/>
            <person name="Purohit H.J."/>
        </authorList>
    </citation>
    <scope>NUCLEOTIDE SEQUENCE [LARGE SCALE GENOMIC DNA]</scope>
    <source>
        <strain evidence="1 2">CSV86</strain>
    </source>
</reference>
<dbReference type="InterPro" id="IPR041667">
    <property type="entry name" value="Cupin_8"/>
</dbReference>
<accession>L1M834</accession>
<evidence type="ECO:0000313" key="2">
    <source>
        <dbReference type="Proteomes" id="UP000010448"/>
    </source>
</evidence>
<proteinExistence type="predicted"/>
<dbReference type="PANTHER" id="PTHR12461">
    <property type="entry name" value="HYPOXIA-INDUCIBLE FACTOR 1 ALPHA INHIBITOR-RELATED"/>
    <property type="match status" value="1"/>
</dbReference>
<dbReference type="SMART" id="SM00558">
    <property type="entry name" value="JmjC"/>
    <property type="match status" value="1"/>
</dbReference>
<dbReference type="SUPFAM" id="SSF55718">
    <property type="entry name" value="SCP-like"/>
    <property type="match status" value="1"/>
</dbReference>
<dbReference type="Pfam" id="PF02036">
    <property type="entry name" value="SCP2"/>
    <property type="match status" value="1"/>
</dbReference>
<name>L1M834_9PSED</name>
<sequence>MPLQSALSSLFAKAHTVGVAGTFQFLFSDQERFWVDAPASSVPQAGLHPRADVTIGLDKQMFLEIMEGRGDIENLFATGRLKIHGQIGLATLLPQLISARLRPLSSAAPVRMNQRYPAVPRASEHLSAPLLLSSIPRLPAHEVCRKNFDSYKNKGIPLVLSDALDDWPLFKMPKAEALEHLAHVQGITRHGEYARNAFSSEREFRTTPLRDFVATMERNQFAGDEPPAYMGNNQLPQQWLNLIRLPDYFDPKLHVGPRFWLGPRGTLTPLHRDDTDNLFAQVWGEKSMLLAAPHHRQALGSWATAPQGGLEGCDFDPDNPDFERFPSAKNVDFLQVILQPGDLFFLPEGWFHRVMSLSTSLSINFWVRSVRAWKDCEL</sequence>
<protein>
    <submittedName>
        <fullName evidence="1">Cupin</fullName>
    </submittedName>
</protein>
<dbReference type="InterPro" id="IPR003033">
    <property type="entry name" value="SCP2_sterol-bd_dom"/>
</dbReference>
<dbReference type="Gene3D" id="2.60.120.650">
    <property type="entry name" value="Cupin"/>
    <property type="match status" value="1"/>
</dbReference>
<evidence type="ECO:0000313" key="1">
    <source>
        <dbReference type="EMBL" id="NNJ16173.1"/>
    </source>
</evidence>
<gene>
    <name evidence="1" type="ORF">CSV86_013560</name>
</gene>
<organism evidence="1 2">
    <name type="scientific">Pseudomonas bharatica CSV86</name>
    <dbReference type="NCBI Taxonomy" id="1005395"/>
    <lineage>
        <taxon>Bacteria</taxon>
        <taxon>Pseudomonadati</taxon>
        <taxon>Pseudomonadota</taxon>
        <taxon>Gammaproteobacteria</taxon>
        <taxon>Pseudomonadales</taxon>
        <taxon>Pseudomonadaceae</taxon>
        <taxon>Pseudomonas</taxon>
        <taxon>Pseudomonas bharatica</taxon>
    </lineage>
</organism>
<keyword evidence="2" id="KW-1185">Reference proteome</keyword>
<dbReference type="RefSeq" id="WP_009394210.1">
    <property type="nucleotide sequence ID" value="NZ_AMWJ02000002.1"/>
</dbReference>
<dbReference type="OrthoDB" id="479699at2"/>
<dbReference type="PROSITE" id="PS51184">
    <property type="entry name" value="JMJC"/>
    <property type="match status" value="1"/>
</dbReference>
<dbReference type="Proteomes" id="UP000010448">
    <property type="component" value="Unassembled WGS sequence"/>
</dbReference>
<dbReference type="EMBL" id="AMWJ02000002">
    <property type="protein sequence ID" value="NNJ16173.1"/>
    <property type="molecule type" value="Genomic_DNA"/>
</dbReference>
<dbReference type="InterPro" id="IPR036527">
    <property type="entry name" value="SCP2_sterol-bd_dom_sf"/>
</dbReference>
<dbReference type="AlphaFoldDB" id="L1M834"/>
<dbReference type="Pfam" id="PF13621">
    <property type="entry name" value="Cupin_8"/>
    <property type="match status" value="1"/>
</dbReference>
<comment type="caution">
    <text evidence="1">The sequence shown here is derived from an EMBL/GenBank/DDBJ whole genome shotgun (WGS) entry which is preliminary data.</text>
</comment>